<dbReference type="Pfam" id="PF11739">
    <property type="entry name" value="YdbH-like"/>
    <property type="match status" value="1"/>
</dbReference>
<comment type="caution">
    <text evidence="3">The sequence shown here is derived from an EMBL/GenBank/DDBJ whole genome shotgun (WGS) entry which is preliminary data.</text>
</comment>
<accession>A0ABS5W0Z9</accession>
<name>A0ABS5W0Z9_9SPHN</name>
<dbReference type="InterPro" id="IPR021730">
    <property type="entry name" value="YdbH"/>
</dbReference>
<keyword evidence="2" id="KW-0472">Membrane</keyword>
<dbReference type="EMBL" id="JAHFVK010000001">
    <property type="protein sequence ID" value="MBT2133450.1"/>
    <property type="molecule type" value="Genomic_DNA"/>
</dbReference>
<feature type="region of interest" description="Disordered" evidence="1">
    <location>
        <begin position="1028"/>
        <end position="1070"/>
    </location>
</feature>
<evidence type="ECO:0000256" key="2">
    <source>
        <dbReference type="SAM" id="Phobius"/>
    </source>
</evidence>
<gene>
    <name evidence="3" type="ORF">KK137_03795</name>
</gene>
<evidence type="ECO:0000313" key="3">
    <source>
        <dbReference type="EMBL" id="MBT2133450.1"/>
    </source>
</evidence>
<keyword evidence="2" id="KW-1133">Transmembrane helix</keyword>
<sequence>MATQAEIEDPISERPRRRVGCWVLLALAALLSLGVLIAWISREDLADSLISSELAKRGIQATYEIESISGHREVLRNVVVGDPKRPDLTIERAEVTIGYGLWLPRIESVRVVRPRLFGTYIDGKLSFGALDPLLFEGEKRAFEFPDMRLTLIDGRALIEGDYGPVGLKLDGKGHLQGGFKGELGAMAPRLAVPGCSPVRATLYGTVAIEGRRPAFKGPLRLGAVSCPDQQLQLARAGFQVDVRADEAFQVFEGQLGLDVGATRFAATQLSGLTGTSRFTWRDNGLTARYELAGSGLASSQAVAARLELDGSLRARRNFERIEIETQVDGSGVGLGSGLDGTLADAAKSAGDTLLGPLVEQVRRQLASHQGGNRLVADVTVRRTGDRTSVVVPDAYLRGRDGATLLSLSRFQYATGGTEAVRLAGNFSTGGAGFPRIAGRMEQDPKGGFELRLSMAEYAVGSSRLAIPQLALTRRQNGTVGFAGQIIASGALPGGRAERLLMPVSGNWSPSAGLALWHDCTELRFEALQVANLTFGRHRLTLCPARGTPIVRFGSGGLRVAAGAPSLQLAGRLGETPISIRSGAIGFAYPGAISAKQVLVSLGPAATASTFAISDLSAQVDKDIAGKFTGADIRLSAVQLDLLGAEGNWRYADGRMTIGDARFQLVDRINPARFEPLSAEEAGLALIDNRITAETVLREPKSGREVARVDLVHNLNSGRGNAELAVVGLVFDSALQPLDLTRRAEGVIALAKGTVTGTGRIDWDEQGITSSGRFTSESLDFAAAFGPVKGASGTVEFTDLLGLTTAPSQSIRVASINPGIEINDGEIRFALHNGEILGVEGGSWPFLGGTLRLQPVEIRFGVPEERRYVLEIEGLDASRFVERMELNNMAATGTFDGTVPLVFDTLGNGRVEGGLLTSRPPGGNVSYVGELTYEDLGAVANLAFDALRSLDYRQMRVQMDGSLTGEIVTRVRLDGVSQGVGAKKNLITNAIAGLPIRVDVNIRAPFYQLIGVSRSLYDPAAIRDPREIGLIDAQGKPIEPRSNGTPSVPEPPKDPIADEAVIQRRESEEMP</sequence>
<reference evidence="3 4" key="1">
    <citation type="submission" date="2021-05" db="EMBL/GenBank/DDBJ databases">
        <title>Croceibacterium sp. LX-88 genome sequence.</title>
        <authorList>
            <person name="Luo X."/>
        </authorList>
    </citation>
    <scope>NUCLEOTIDE SEQUENCE [LARGE SCALE GENOMIC DNA]</scope>
    <source>
        <strain evidence="3 4">LX-88</strain>
    </source>
</reference>
<keyword evidence="4" id="KW-1185">Reference proteome</keyword>
<dbReference type="Proteomes" id="UP000811255">
    <property type="component" value="Unassembled WGS sequence"/>
</dbReference>
<proteinExistence type="predicted"/>
<organism evidence="3 4">
    <name type="scientific">Croceibacterium selenioxidans</name>
    <dbReference type="NCBI Taxonomy" id="2838833"/>
    <lineage>
        <taxon>Bacteria</taxon>
        <taxon>Pseudomonadati</taxon>
        <taxon>Pseudomonadota</taxon>
        <taxon>Alphaproteobacteria</taxon>
        <taxon>Sphingomonadales</taxon>
        <taxon>Erythrobacteraceae</taxon>
        <taxon>Croceibacterium</taxon>
    </lineage>
</organism>
<evidence type="ECO:0000313" key="4">
    <source>
        <dbReference type="Proteomes" id="UP000811255"/>
    </source>
</evidence>
<evidence type="ECO:0000256" key="1">
    <source>
        <dbReference type="SAM" id="MobiDB-lite"/>
    </source>
</evidence>
<feature type="transmembrane region" description="Helical" evidence="2">
    <location>
        <begin position="21"/>
        <end position="40"/>
    </location>
</feature>
<feature type="compositionally biased region" description="Basic and acidic residues" evidence="1">
    <location>
        <begin position="1050"/>
        <end position="1070"/>
    </location>
</feature>
<protein>
    <submittedName>
        <fullName evidence="3">YdbH domain-containing protein</fullName>
    </submittedName>
</protein>
<keyword evidence="2" id="KW-0812">Transmembrane</keyword>
<dbReference type="RefSeq" id="WP_214534699.1">
    <property type="nucleotide sequence ID" value="NZ_JAHFVK010000001.1"/>
</dbReference>